<name>A0A8H3YX03_VENIN</name>
<sequence>MRSSSCLTALLAATAFAAPIEENPTTHSRSKRQLKLFGIELDKQIAWSALAAKPSLLTALVPLFKANYNKQDGHFIGTPEALPAYQALIELMGANKTDAGAFPTRYKQAFERTPYGRTDPPPEAASIPRQQELESETKIPGAKAIKIRYGPYRVPSATTMMFNQRYGMLENFPETDFDKPCSGDCTIIGMRQSLEYADGKQANTNNGLWLHHSVIFAIGEGREDTTCLNEPFSMGHIAVNTTHFRSERIFSTGNERTDAVFPDMGVTDAGYKIRAQDKFALLLELMNETAKDETVYFTMIWDILDGHPLPHDVQLIHHDIRNCGTSEVNPPEGQSKFTLNSTWVSTIDAEVIGILGHIHDGATDSTIHVDDKLACNSEATYGGSPAYISSAMSAMPGMGNMNMTGDMTMKHISRISPCGQSKGLEVKEIKKGQKLTLSANYDFGKWPGMKEPDGSWDQVMGLNSCYVRQETGQVSNVTATTGSGQNIVVVVVDRTPKESEINFAF</sequence>
<evidence type="ECO:0000256" key="2">
    <source>
        <dbReference type="SAM" id="SignalP"/>
    </source>
</evidence>
<keyword evidence="6" id="KW-1185">Reference proteome</keyword>
<comment type="caution">
    <text evidence="4">The sequence shown here is derived from an EMBL/GenBank/DDBJ whole genome shotgun (WGS) entry which is preliminary data.</text>
</comment>
<evidence type="ECO:0000313" key="5">
    <source>
        <dbReference type="Proteomes" id="UP000433883"/>
    </source>
</evidence>
<evidence type="ECO:0000256" key="1">
    <source>
        <dbReference type="SAM" id="MobiDB-lite"/>
    </source>
</evidence>
<dbReference type="Proteomes" id="UP000433883">
    <property type="component" value="Unassembled WGS sequence"/>
</dbReference>
<accession>A0A8H3YX03</accession>
<dbReference type="AlphaFoldDB" id="A0A8H3YX03"/>
<proteinExistence type="predicted"/>
<dbReference type="EMBL" id="WNWQ01000144">
    <property type="protein sequence ID" value="KAE9976869.1"/>
    <property type="molecule type" value="Genomic_DNA"/>
</dbReference>
<keyword evidence="2" id="KW-0732">Signal</keyword>
<feature type="signal peptide" evidence="2">
    <location>
        <begin position="1"/>
        <end position="17"/>
    </location>
</feature>
<gene>
    <name evidence="4" type="ORF">BLS_001794</name>
    <name evidence="3" type="ORF">EG327_010495</name>
</gene>
<evidence type="ECO:0000313" key="6">
    <source>
        <dbReference type="Proteomes" id="UP000490939"/>
    </source>
</evidence>
<evidence type="ECO:0000313" key="3">
    <source>
        <dbReference type="EMBL" id="KAE9969748.1"/>
    </source>
</evidence>
<reference evidence="4 5" key="1">
    <citation type="submission" date="2019-11" db="EMBL/GenBank/DDBJ databases">
        <title>Venturia inaequalis Genome Resource.</title>
        <authorList>
            <person name="Lichtner F.J."/>
        </authorList>
    </citation>
    <scope>NUCLEOTIDE SEQUENCE [LARGE SCALE GENOMIC DNA]</scope>
    <source>
        <strain evidence="4">Bline_iso_100314</strain>
        <strain evidence="3 6">DMI_063113</strain>
    </source>
</reference>
<organism evidence="4 5">
    <name type="scientific">Venturia inaequalis</name>
    <name type="common">Apple scab fungus</name>
    <dbReference type="NCBI Taxonomy" id="5025"/>
    <lineage>
        <taxon>Eukaryota</taxon>
        <taxon>Fungi</taxon>
        <taxon>Dikarya</taxon>
        <taxon>Ascomycota</taxon>
        <taxon>Pezizomycotina</taxon>
        <taxon>Dothideomycetes</taxon>
        <taxon>Pleosporomycetidae</taxon>
        <taxon>Venturiales</taxon>
        <taxon>Venturiaceae</taxon>
        <taxon>Venturia</taxon>
    </lineage>
</organism>
<evidence type="ECO:0000313" key="4">
    <source>
        <dbReference type="EMBL" id="KAE9976869.1"/>
    </source>
</evidence>
<protein>
    <submittedName>
        <fullName evidence="4">Uncharacterized protein</fullName>
    </submittedName>
</protein>
<feature type="region of interest" description="Disordered" evidence="1">
    <location>
        <begin position="112"/>
        <end position="137"/>
    </location>
</feature>
<dbReference type="EMBL" id="WNWR01000755">
    <property type="protein sequence ID" value="KAE9969748.1"/>
    <property type="molecule type" value="Genomic_DNA"/>
</dbReference>
<feature type="chain" id="PRO_5044691109" evidence="2">
    <location>
        <begin position="18"/>
        <end position="505"/>
    </location>
</feature>
<dbReference type="Proteomes" id="UP000490939">
    <property type="component" value="Unassembled WGS sequence"/>
</dbReference>